<evidence type="ECO:0000256" key="2">
    <source>
        <dbReference type="ARBA" id="ARBA00022723"/>
    </source>
</evidence>
<dbReference type="PANTHER" id="PTHR23226">
    <property type="entry name" value="ZINC FINGER AND SCAN DOMAIN-CONTAINING"/>
    <property type="match status" value="1"/>
</dbReference>
<dbReference type="FunFam" id="3.30.160.60:FF:001228">
    <property type="entry name" value="Zinc finger protein 236"/>
    <property type="match status" value="1"/>
</dbReference>
<evidence type="ECO:0000256" key="8">
    <source>
        <dbReference type="ARBA" id="ARBA00023163"/>
    </source>
</evidence>
<dbReference type="PROSITE" id="PS50157">
    <property type="entry name" value="ZINC_FINGER_C2H2_2"/>
    <property type="match status" value="1"/>
</dbReference>
<comment type="subcellular location">
    <subcellularLocation>
        <location evidence="1">Nucleus</location>
    </subcellularLocation>
</comment>
<proteinExistence type="predicted"/>
<protein>
    <recommendedName>
        <fullName evidence="11">C2H2-type domain-containing protein</fullName>
    </recommendedName>
</protein>
<evidence type="ECO:0000256" key="10">
    <source>
        <dbReference type="PROSITE-ProRule" id="PRU00042"/>
    </source>
</evidence>
<feature type="non-terminal residue" evidence="12">
    <location>
        <position position="1"/>
    </location>
</feature>
<evidence type="ECO:0000256" key="4">
    <source>
        <dbReference type="ARBA" id="ARBA00022771"/>
    </source>
</evidence>
<evidence type="ECO:0000256" key="6">
    <source>
        <dbReference type="ARBA" id="ARBA00023015"/>
    </source>
</evidence>
<dbReference type="SMART" id="SM00355">
    <property type="entry name" value="ZnF_C2H2"/>
    <property type="match status" value="2"/>
</dbReference>
<accession>A0AAV2QSA1</accession>
<evidence type="ECO:0000313" key="13">
    <source>
        <dbReference type="Proteomes" id="UP001497623"/>
    </source>
</evidence>
<feature type="non-terminal residue" evidence="12">
    <location>
        <position position="144"/>
    </location>
</feature>
<dbReference type="GO" id="GO:0008270">
    <property type="term" value="F:zinc ion binding"/>
    <property type="evidence" value="ECO:0007669"/>
    <property type="project" value="UniProtKB-KW"/>
</dbReference>
<dbReference type="SUPFAM" id="SSF57667">
    <property type="entry name" value="beta-beta-alpha zinc fingers"/>
    <property type="match status" value="1"/>
</dbReference>
<dbReference type="PROSITE" id="PS00028">
    <property type="entry name" value="ZINC_FINGER_C2H2_1"/>
    <property type="match status" value="1"/>
</dbReference>
<dbReference type="GO" id="GO:0000978">
    <property type="term" value="F:RNA polymerase II cis-regulatory region sequence-specific DNA binding"/>
    <property type="evidence" value="ECO:0007669"/>
    <property type="project" value="TreeGrafter"/>
</dbReference>
<evidence type="ECO:0000259" key="11">
    <source>
        <dbReference type="PROSITE" id="PS50157"/>
    </source>
</evidence>
<feature type="domain" description="C2H2-type" evidence="11">
    <location>
        <begin position="16"/>
        <end position="43"/>
    </location>
</feature>
<organism evidence="12 13">
    <name type="scientific">Meganyctiphanes norvegica</name>
    <name type="common">Northern krill</name>
    <name type="synonym">Thysanopoda norvegica</name>
    <dbReference type="NCBI Taxonomy" id="48144"/>
    <lineage>
        <taxon>Eukaryota</taxon>
        <taxon>Metazoa</taxon>
        <taxon>Ecdysozoa</taxon>
        <taxon>Arthropoda</taxon>
        <taxon>Crustacea</taxon>
        <taxon>Multicrustacea</taxon>
        <taxon>Malacostraca</taxon>
        <taxon>Eumalacostraca</taxon>
        <taxon>Eucarida</taxon>
        <taxon>Euphausiacea</taxon>
        <taxon>Euphausiidae</taxon>
        <taxon>Meganyctiphanes</taxon>
    </lineage>
</organism>
<keyword evidence="8" id="KW-0804">Transcription</keyword>
<sequence>ANLINHHRTHTEEKLYQCSQCDKAFSRKNNLIEHQIKHTGDEPNQCNQCDKAFSHRSSHLQHQMTPSDRIQRNNTKIPQKDVIDDPEGHFVVALDKRGMCAVKGCYSRPIFYCIKCQIYLCLSTKKNCFAKFHGVNLESANIPH</sequence>
<keyword evidence="7" id="KW-0238">DNA-binding</keyword>
<dbReference type="EMBL" id="CAXKWB010010536">
    <property type="protein sequence ID" value="CAL4098379.1"/>
    <property type="molecule type" value="Genomic_DNA"/>
</dbReference>
<comment type="caution">
    <text evidence="12">The sequence shown here is derived from an EMBL/GenBank/DDBJ whole genome shotgun (WGS) entry which is preliminary data.</text>
</comment>
<dbReference type="InterPro" id="IPR013087">
    <property type="entry name" value="Znf_C2H2_type"/>
</dbReference>
<dbReference type="Proteomes" id="UP001497623">
    <property type="component" value="Unassembled WGS sequence"/>
</dbReference>
<dbReference type="Gene3D" id="3.30.160.60">
    <property type="entry name" value="Classic Zinc Finger"/>
    <property type="match status" value="2"/>
</dbReference>
<keyword evidence="6" id="KW-0805">Transcription regulation</keyword>
<keyword evidence="13" id="KW-1185">Reference proteome</keyword>
<reference evidence="12 13" key="1">
    <citation type="submission" date="2024-05" db="EMBL/GenBank/DDBJ databases">
        <authorList>
            <person name="Wallberg A."/>
        </authorList>
    </citation>
    <scope>NUCLEOTIDE SEQUENCE [LARGE SCALE GENOMIC DNA]</scope>
</reference>
<dbReference type="InterPro" id="IPR036236">
    <property type="entry name" value="Znf_C2H2_sf"/>
</dbReference>
<dbReference type="Pfam" id="PF00096">
    <property type="entry name" value="zf-C2H2"/>
    <property type="match status" value="1"/>
</dbReference>
<evidence type="ECO:0000256" key="3">
    <source>
        <dbReference type="ARBA" id="ARBA00022737"/>
    </source>
</evidence>
<dbReference type="AlphaFoldDB" id="A0AAV2QSA1"/>
<keyword evidence="9" id="KW-0539">Nucleus</keyword>
<keyword evidence="4 10" id="KW-0863">Zinc-finger</keyword>
<evidence type="ECO:0000313" key="12">
    <source>
        <dbReference type="EMBL" id="CAL4098379.1"/>
    </source>
</evidence>
<dbReference type="GO" id="GO:0005634">
    <property type="term" value="C:nucleus"/>
    <property type="evidence" value="ECO:0007669"/>
    <property type="project" value="UniProtKB-SubCell"/>
</dbReference>
<dbReference type="GO" id="GO:0000981">
    <property type="term" value="F:DNA-binding transcription factor activity, RNA polymerase II-specific"/>
    <property type="evidence" value="ECO:0007669"/>
    <property type="project" value="TreeGrafter"/>
</dbReference>
<keyword evidence="3" id="KW-0677">Repeat</keyword>
<evidence type="ECO:0000256" key="9">
    <source>
        <dbReference type="ARBA" id="ARBA00023242"/>
    </source>
</evidence>
<dbReference type="PANTHER" id="PTHR23226:SF416">
    <property type="entry name" value="FI01424P"/>
    <property type="match status" value="1"/>
</dbReference>
<evidence type="ECO:0000256" key="5">
    <source>
        <dbReference type="ARBA" id="ARBA00022833"/>
    </source>
</evidence>
<keyword evidence="5" id="KW-0862">Zinc</keyword>
<gene>
    <name evidence="12" type="ORF">MNOR_LOCUS16212</name>
</gene>
<evidence type="ECO:0000256" key="1">
    <source>
        <dbReference type="ARBA" id="ARBA00004123"/>
    </source>
</evidence>
<evidence type="ECO:0000256" key="7">
    <source>
        <dbReference type="ARBA" id="ARBA00023125"/>
    </source>
</evidence>
<name>A0AAV2QSA1_MEGNR</name>
<keyword evidence="2" id="KW-0479">Metal-binding</keyword>